<gene>
    <name evidence="2" type="ORF">DSO08_02870</name>
</gene>
<feature type="transmembrane region" description="Helical" evidence="1">
    <location>
        <begin position="81"/>
        <end position="104"/>
    </location>
</feature>
<dbReference type="EMBL" id="QNVH01000020">
    <property type="protein sequence ID" value="TDA39154.1"/>
    <property type="molecule type" value="Genomic_DNA"/>
</dbReference>
<dbReference type="Proteomes" id="UP000315399">
    <property type="component" value="Unassembled WGS sequence"/>
</dbReference>
<sequence length="116" mass="12491">MRLAYNALLAVIIGVVLVSSPLLLSGLSPAEFRSKGIRTEAAPEYQKAPQNNESFSFSVGDNQTSQVRTSVVGESQYNLQYSLSGVLASLILGAVAAALSYFAIKREVVKRIRLQS</sequence>
<keyword evidence="1" id="KW-1133">Transmembrane helix</keyword>
<evidence type="ECO:0000313" key="3">
    <source>
        <dbReference type="Proteomes" id="UP000315399"/>
    </source>
</evidence>
<reference evidence="2 3" key="1">
    <citation type="journal article" date="2019" name="Nat. Microbiol.">
        <title>Expanding anaerobic alkane metabolism in the domain of Archaea.</title>
        <authorList>
            <person name="Wang Y."/>
            <person name="Wegener G."/>
            <person name="Hou J."/>
            <person name="Wang F."/>
            <person name="Xiao X."/>
        </authorList>
    </citation>
    <scope>NUCLEOTIDE SEQUENCE [LARGE SCALE GENOMIC DNA]</scope>
    <source>
        <strain evidence="2">WYZ-LMO10</strain>
    </source>
</reference>
<name>A0A523BE42_9CREN</name>
<evidence type="ECO:0000256" key="1">
    <source>
        <dbReference type="SAM" id="Phobius"/>
    </source>
</evidence>
<comment type="caution">
    <text evidence="2">The sequence shown here is derived from an EMBL/GenBank/DDBJ whole genome shotgun (WGS) entry which is preliminary data.</text>
</comment>
<keyword evidence="1" id="KW-0472">Membrane</keyword>
<organism evidence="2 3">
    <name type="scientific">Thermoproteota archaeon</name>
    <dbReference type="NCBI Taxonomy" id="2056631"/>
    <lineage>
        <taxon>Archaea</taxon>
        <taxon>Thermoproteota</taxon>
    </lineage>
</organism>
<evidence type="ECO:0000313" key="2">
    <source>
        <dbReference type="EMBL" id="TDA39154.1"/>
    </source>
</evidence>
<keyword evidence="1" id="KW-0812">Transmembrane</keyword>
<evidence type="ECO:0008006" key="4">
    <source>
        <dbReference type="Google" id="ProtNLM"/>
    </source>
</evidence>
<dbReference type="AlphaFoldDB" id="A0A523BE42"/>
<proteinExistence type="predicted"/>
<protein>
    <recommendedName>
        <fullName evidence="4">PDGLE domain-containing protein</fullName>
    </recommendedName>
</protein>
<accession>A0A523BE42</accession>